<evidence type="ECO:0000256" key="4">
    <source>
        <dbReference type="ARBA" id="ARBA00022792"/>
    </source>
</evidence>
<keyword evidence="6" id="KW-0496">Mitochondrion</keyword>
<evidence type="ECO:0000256" key="8">
    <source>
        <dbReference type="ARBA" id="ARBA00023186"/>
    </source>
</evidence>
<dbReference type="Pfam" id="PF07960">
    <property type="entry name" value="CBP4"/>
    <property type="match status" value="1"/>
</dbReference>
<dbReference type="HOGENOM" id="CLU_180253_0_0_1"/>
<dbReference type="OrthoDB" id="5576752at2759"/>
<comment type="similarity">
    <text evidence="2">Belongs to the CBP4 family.</text>
</comment>
<dbReference type="GO" id="GO:0005743">
    <property type="term" value="C:mitochondrial inner membrane"/>
    <property type="evidence" value="ECO:0007669"/>
    <property type="project" value="UniProtKB-SubCell"/>
</dbReference>
<evidence type="ECO:0000256" key="1">
    <source>
        <dbReference type="ARBA" id="ARBA00004434"/>
    </source>
</evidence>
<evidence type="ECO:0000313" key="11">
    <source>
        <dbReference type="EMBL" id="KIK59707.1"/>
    </source>
</evidence>
<dbReference type="EMBL" id="KN834778">
    <property type="protein sequence ID" value="KIK59707.1"/>
    <property type="molecule type" value="Genomic_DNA"/>
</dbReference>
<accession>A0A0D0CM83</accession>
<comment type="subcellular location">
    <subcellularLocation>
        <location evidence="1">Mitochondrion inner membrane</location>
        <topology evidence="1">Single-pass membrane protein</topology>
    </subcellularLocation>
</comment>
<evidence type="ECO:0000256" key="3">
    <source>
        <dbReference type="ARBA" id="ARBA00022692"/>
    </source>
</evidence>
<sequence length="97" mass="10924">MSQFPWVRFTGAAITLTGLGYTLMKATVPNEELYNRMSPDIRKKVDAARTLRETREAEMKQQVVAQTLSTDKDVNPDSIKPIWADSNGASSHLERKN</sequence>
<evidence type="ECO:0000256" key="10">
    <source>
        <dbReference type="SAM" id="MobiDB-lite"/>
    </source>
</evidence>
<feature type="region of interest" description="Disordered" evidence="10">
    <location>
        <begin position="68"/>
        <end position="97"/>
    </location>
</feature>
<evidence type="ECO:0000256" key="7">
    <source>
        <dbReference type="ARBA" id="ARBA00023136"/>
    </source>
</evidence>
<reference evidence="11 12" key="1">
    <citation type="submission" date="2014-04" db="EMBL/GenBank/DDBJ databases">
        <title>Evolutionary Origins and Diversification of the Mycorrhizal Mutualists.</title>
        <authorList>
            <consortium name="DOE Joint Genome Institute"/>
            <consortium name="Mycorrhizal Genomics Consortium"/>
            <person name="Kohler A."/>
            <person name="Kuo A."/>
            <person name="Nagy L.G."/>
            <person name="Floudas D."/>
            <person name="Copeland A."/>
            <person name="Barry K.W."/>
            <person name="Cichocki N."/>
            <person name="Veneault-Fourrey C."/>
            <person name="LaButti K."/>
            <person name="Lindquist E.A."/>
            <person name="Lipzen A."/>
            <person name="Lundell T."/>
            <person name="Morin E."/>
            <person name="Murat C."/>
            <person name="Riley R."/>
            <person name="Ohm R."/>
            <person name="Sun H."/>
            <person name="Tunlid A."/>
            <person name="Henrissat B."/>
            <person name="Grigoriev I.V."/>
            <person name="Hibbett D.S."/>
            <person name="Martin F."/>
        </authorList>
    </citation>
    <scope>NUCLEOTIDE SEQUENCE [LARGE SCALE GENOMIC DNA]</scope>
    <source>
        <strain evidence="11 12">FD-317 M1</strain>
    </source>
</reference>
<evidence type="ECO:0000256" key="2">
    <source>
        <dbReference type="ARBA" id="ARBA00006780"/>
    </source>
</evidence>
<comment type="function">
    <text evidence="9">Essential for the assembly of ubiquinol-cytochrome c reductase. It has a direct effect on the correct occurrence of the Rieske protein, core 4, core 5 and apocytochrome b.</text>
</comment>
<keyword evidence="8" id="KW-0143">Chaperone</keyword>
<proteinExistence type="inferred from homology"/>
<keyword evidence="7" id="KW-0472">Membrane</keyword>
<dbReference type="AlphaFoldDB" id="A0A0D0CM83"/>
<evidence type="ECO:0000256" key="5">
    <source>
        <dbReference type="ARBA" id="ARBA00022989"/>
    </source>
</evidence>
<dbReference type="Proteomes" id="UP000053593">
    <property type="component" value="Unassembled WGS sequence"/>
</dbReference>
<evidence type="ECO:0000313" key="12">
    <source>
        <dbReference type="Proteomes" id="UP000053593"/>
    </source>
</evidence>
<evidence type="ECO:0000256" key="9">
    <source>
        <dbReference type="ARBA" id="ARBA00025413"/>
    </source>
</evidence>
<keyword evidence="5" id="KW-1133">Transmembrane helix</keyword>
<organism evidence="11 12">
    <name type="scientific">Collybiopsis luxurians FD-317 M1</name>
    <dbReference type="NCBI Taxonomy" id="944289"/>
    <lineage>
        <taxon>Eukaryota</taxon>
        <taxon>Fungi</taxon>
        <taxon>Dikarya</taxon>
        <taxon>Basidiomycota</taxon>
        <taxon>Agaricomycotina</taxon>
        <taxon>Agaricomycetes</taxon>
        <taxon>Agaricomycetidae</taxon>
        <taxon>Agaricales</taxon>
        <taxon>Marasmiineae</taxon>
        <taxon>Omphalotaceae</taxon>
        <taxon>Collybiopsis</taxon>
        <taxon>Collybiopsis luxurians</taxon>
    </lineage>
</organism>
<protein>
    <recommendedName>
        <fullName evidence="13">Cytochrome b mRNA-processing protein 4</fullName>
    </recommendedName>
</protein>
<keyword evidence="4" id="KW-0999">Mitochondrion inner membrane</keyword>
<gene>
    <name evidence="11" type="ORF">GYMLUDRAFT_44142</name>
</gene>
<evidence type="ECO:0008006" key="13">
    <source>
        <dbReference type="Google" id="ProtNLM"/>
    </source>
</evidence>
<name>A0A0D0CM83_9AGAR</name>
<keyword evidence="3" id="KW-0812">Transmembrane</keyword>
<dbReference type="InterPro" id="IPR012420">
    <property type="entry name" value="Cbp4"/>
</dbReference>
<evidence type="ECO:0000256" key="6">
    <source>
        <dbReference type="ARBA" id="ARBA00023128"/>
    </source>
</evidence>
<keyword evidence="12" id="KW-1185">Reference proteome</keyword>